<keyword evidence="2" id="KW-0378">Hydrolase</keyword>
<dbReference type="AlphaFoldDB" id="A0A7G5FI52"/>
<evidence type="ECO:0000313" key="3">
    <source>
        <dbReference type="Proteomes" id="UP000515570"/>
    </source>
</evidence>
<dbReference type="EMBL" id="CP059833">
    <property type="protein sequence ID" value="QMV86293.1"/>
    <property type="molecule type" value="Genomic_DNA"/>
</dbReference>
<dbReference type="InterPro" id="IPR000073">
    <property type="entry name" value="AB_hydrolase_1"/>
</dbReference>
<dbReference type="PANTHER" id="PTHR43798">
    <property type="entry name" value="MONOACYLGLYCEROL LIPASE"/>
    <property type="match status" value="1"/>
</dbReference>
<dbReference type="RefSeq" id="WP_182387102.1">
    <property type="nucleotide sequence ID" value="NZ_CP059833.1"/>
</dbReference>
<keyword evidence="3" id="KW-1185">Reference proteome</keyword>
<dbReference type="SUPFAM" id="SSF53474">
    <property type="entry name" value="alpha/beta-Hydrolases"/>
    <property type="match status" value="1"/>
</dbReference>
<reference evidence="2 3" key="1">
    <citation type="submission" date="2020-07" db="EMBL/GenBank/DDBJ databases">
        <title>non toxigenic Corynebacterium sp. nov from a clinical source.</title>
        <authorList>
            <person name="Bernier A.-M."/>
            <person name="Bernard K."/>
        </authorList>
    </citation>
    <scope>NUCLEOTIDE SEQUENCE [LARGE SCALE GENOMIC DNA]</scope>
    <source>
        <strain evidence="3">NML 93-0612</strain>
    </source>
</reference>
<feature type="domain" description="AB hydrolase-1" evidence="1">
    <location>
        <begin position="40"/>
        <end position="194"/>
    </location>
</feature>
<sequence length="238" mass="25374">MPPLTPGDLSIPGPFSHELVHTRGTRLHCATAGNPQAPLVLLLHDCLGGWFDYQFIIEPLSKSLHVGAMSARGFAQSDKPPSGYSLRHAVGDVSGMIRALGHGRATIVASGTAARIATVLAANYPQRVRSLVLIDPVARSSAAKSAGALLASRFPDMVARMSLPKAETGEVQRTTELRVLSYQLPGTHAPRVKHARIAGAYLPTGWTTALTQPTIYLDDFPQLLRPAECAEQISSSVI</sequence>
<dbReference type="PANTHER" id="PTHR43798:SF33">
    <property type="entry name" value="HYDROLASE, PUTATIVE (AFU_ORTHOLOGUE AFUA_2G14860)-RELATED"/>
    <property type="match status" value="1"/>
</dbReference>
<evidence type="ECO:0000259" key="1">
    <source>
        <dbReference type="Pfam" id="PF00561"/>
    </source>
</evidence>
<name>A0A7G5FI52_9CORY</name>
<accession>A0A7G5FI52</accession>
<dbReference type="InterPro" id="IPR050266">
    <property type="entry name" value="AB_hydrolase_sf"/>
</dbReference>
<dbReference type="InterPro" id="IPR029058">
    <property type="entry name" value="AB_hydrolase_fold"/>
</dbReference>
<protein>
    <submittedName>
        <fullName evidence="2">Alpha/beta hydrolase</fullName>
    </submittedName>
</protein>
<organism evidence="2 3">
    <name type="scientific">Corynebacterium hindlerae</name>
    <dbReference type="NCBI Taxonomy" id="699041"/>
    <lineage>
        <taxon>Bacteria</taxon>
        <taxon>Bacillati</taxon>
        <taxon>Actinomycetota</taxon>
        <taxon>Actinomycetes</taxon>
        <taxon>Mycobacteriales</taxon>
        <taxon>Corynebacteriaceae</taxon>
        <taxon>Corynebacterium</taxon>
    </lineage>
</organism>
<dbReference type="Pfam" id="PF00561">
    <property type="entry name" value="Abhydrolase_1"/>
    <property type="match status" value="1"/>
</dbReference>
<dbReference type="GO" id="GO:0016020">
    <property type="term" value="C:membrane"/>
    <property type="evidence" value="ECO:0007669"/>
    <property type="project" value="TreeGrafter"/>
</dbReference>
<dbReference type="Proteomes" id="UP000515570">
    <property type="component" value="Chromosome"/>
</dbReference>
<dbReference type="Gene3D" id="3.40.50.1820">
    <property type="entry name" value="alpha/beta hydrolase"/>
    <property type="match status" value="1"/>
</dbReference>
<proteinExistence type="predicted"/>
<gene>
    <name evidence="2" type="ORF">HW450_06200</name>
</gene>
<dbReference type="GO" id="GO:0016787">
    <property type="term" value="F:hydrolase activity"/>
    <property type="evidence" value="ECO:0007669"/>
    <property type="project" value="UniProtKB-KW"/>
</dbReference>
<evidence type="ECO:0000313" key="2">
    <source>
        <dbReference type="EMBL" id="QMV86293.1"/>
    </source>
</evidence>